<sequence>MNDAIQTISLVSLSIAFIPVLIVITILFKWSLDVRKALYAVVRMLVQLLLIGYFLTYIFKSDSATIILVVLTIMVLASSWIALGVIEAKRLLLYRYALVSITLGGGVTLILVTQFVLNLDPWYAPQFMVPLAGMIFVNSMNGISLAVERLNAEMEGGMAYKQSRHVAFRASLIPIINSLFAVGLVSLPGMMTGQILSGVSPLIAVRYQIMAMCMIFGSTGISAACFLIVVRPVFEKYEAIRPQ</sequence>
<proteinExistence type="inferred from homology"/>
<feature type="transmembrane region" description="Helical" evidence="6">
    <location>
        <begin position="6"/>
        <end position="28"/>
    </location>
</feature>
<evidence type="ECO:0000256" key="5">
    <source>
        <dbReference type="ARBA" id="ARBA00023136"/>
    </source>
</evidence>
<feature type="transmembrane region" description="Helical" evidence="6">
    <location>
        <begin position="40"/>
        <end position="59"/>
    </location>
</feature>
<dbReference type="GO" id="GO:0005886">
    <property type="term" value="C:plasma membrane"/>
    <property type="evidence" value="ECO:0007669"/>
    <property type="project" value="TreeGrafter"/>
</dbReference>
<evidence type="ECO:0000313" key="7">
    <source>
        <dbReference type="EMBL" id="PIE83528.1"/>
    </source>
</evidence>
<accession>A0A2G6PG54</accession>
<feature type="transmembrane region" description="Helical" evidence="6">
    <location>
        <begin position="166"/>
        <end position="187"/>
    </location>
</feature>
<comment type="similarity">
    <text evidence="2">Belongs to the UPF0014 family.</text>
</comment>
<evidence type="ECO:0008006" key="9">
    <source>
        <dbReference type="Google" id="ProtNLM"/>
    </source>
</evidence>
<feature type="transmembrane region" description="Helical" evidence="6">
    <location>
        <begin position="93"/>
        <end position="117"/>
    </location>
</feature>
<feature type="transmembrane region" description="Helical" evidence="6">
    <location>
        <begin position="207"/>
        <end position="230"/>
    </location>
</feature>
<evidence type="ECO:0000256" key="1">
    <source>
        <dbReference type="ARBA" id="ARBA00004141"/>
    </source>
</evidence>
<dbReference type="PANTHER" id="PTHR30028:SF0">
    <property type="entry name" value="PROTEIN ALUMINUM SENSITIVE 3"/>
    <property type="match status" value="1"/>
</dbReference>
<dbReference type="PANTHER" id="PTHR30028">
    <property type="entry name" value="UPF0014 INNER MEMBRANE PROTEIN YBBM-RELATED"/>
    <property type="match status" value="1"/>
</dbReference>
<feature type="transmembrane region" description="Helical" evidence="6">
    <location>
        <begin position="65"/>
        <end position="86"/>
    </location>
</feature>
<evidence type="ECO:0000256" key="2">
    <source>
        <dbReference type="ARBA" id="ARBA00005268"/>
    </source>
</evidence>
<reference evidence="7 8" key="1">
    <citation type="submission" date="2017-10" db="EMBL/GenBank/DDBJ databases">
        <title>Novel microbial diversity and functional potential in the marine mammal oral microbiome.</title>
        <authorList>
            <person name="Dudek N.K."/>
            <person name="Sun C.L."/>
            <person name="Burstein D."/>
            <person name="Kantor R.S."/>
            <person name="Aliaga Goltsman D.S."/>
            <person name="Bik E.M."/>
            <person name="Thomas B.C."/>
            <person name="Banfield J.F."/>
            <person name="Relman D.A."/>
        </authorList>
    </citation>
    <scope>NUCLEOTIDE SEQUENCE [LARGE SCALE GENOMIC DNA]</scope>
    <source>
        <strain evidence="7">DOLJORAL78_50_517</strain>
    </source>
</reference>
<keyword evidence="3 6" id="KW-0812">Transmembrane</keyword>
<evidence type="ECO:0000256" key="3">
    <source>
        <dbReference type="ARBA" id="ARBA00022692"/>
    </source>
</evidence>
<dbReference type="AlphaFoldDB" id="A0A2G6PG54"/>
<evidence type="ECO:0000256" key="6">
    <source>
        <dbReference type="SAM" id="Phobius"/>
    </source>
</evidence>
<dbReference type="Pfam" id="PF03649">
    <property type="entry name" value="UPF0014"/>
    <property type="match status" value="1"/>
</dbReference>
<organism evidence="7 8">
    <name type="scientific">Candidatus Contendibacter odensensis</name>
    <dbReference type="NCBI Taxonomy" id="1400860"/>
    <lineage>
        <taxon>Bacteria</taxon>
        <taxon>Pseudomonadati</taxon>
        <taxon>Pseudomonadota</taxon>
        <taxon>Gammaproteobacteria</taxon>
        <taxon>Candidatus Competibacteraceae</taxon>
        <taxon>Candidatus Contendibacter</taxon>
    </lineage>
</organism>
<protein>
    <recommendedName>
        <fullName evidence="9">ABC transporter permease</fullName>
    </recommendedName>
</protein>
<comment type="subcellular location">
    <subcellularLocation>
        <location evidence="1">Membrane</location>
        <topology evidence="1">Multi-pass membrane protein</topology>
    </subcellularLocation>
</comment>
<dbReference type="Proteomes" id="UP000229278">
    <property type="component" value="Unassembled WGS sequence"/>
</dbReference>
<dbReference type="EMBL" id="PDTV01000004">
    <property type="protein sequence ID" value="PIE83528.1"/>
    <property type="molecule type" value="Genomic_DNA"/>
</dbReference>
<evidence type="ECO:0000256" key="4">
    <source>
        <dbReference type="ARBA" id="ARBA00022989"/>
    </source>
</evidence>
<evidence type="ECO:0000313" key="8">
    <source>
        <dbReference type="Proteomes" id="UP000229278"/>
    </source>
</evidence>
<feature type="transmembrane region" description="Helical" evidence="6">
    <location>
        <begin position="123"/>
        <end position="145"/>
    </location>
</feature>
<comment type="caution">
    <text evidence="7">The sequence shown here is derived from an EMBL/GenBank/DDBJ whole genome shotgun (WGS) entry which is preliminary data.</text>
</comment>
<gene>
    <name evidence="7" type="ORF">CSA09_01360</name>
</gene>
<dbReference type="InterPro" id="IPR005226">
    <property type="entry name" value="UPF0014_fam"/>
</dbReference>
<keyword evidence="5 6" id="KW-0472">Membrane</keyword>
<name>A0A2G6PG54_9GAMM</name>
<keyword evidence="4 6" id="KW-1133">Transmembrane helix</keyword>